<sequence length="419" mass="47292">MLGTGIYNTGLQLYQFVVRIAAMAGKSKARKWLDGRKDWQNKLSAAQLGDGSTIWVHAASLGEFEQGRPVLEALRKNYPANKILLTFFSPSGYEVRKDYQGADFVCYLPLDTAKNAREFIEIIKPALAIFIKYEFWYHYLTTLHARNVPTLLVSGIFRPDQIFFKGYGSMFKKLLKQLTHIFVQNPTSLDLLRNIGINQVTVSGDTRFDRVADLLKEQRSVPEIESLSDNRLIVAGSTWPEDEKLLSQWWQQHQPSNTCLILAPHEIHEEHLQAIENLFPDAIRFSLFKTQPATKPKVLIIDNIGMLTILYRYAYLSYVGGGLAKGGIHNVLEPAVYSKPVIIGPVYDKYFEAVELVAAGGAAVVTDLQSLSQILEKLFTEPEFYSKMAATAGKYVQQNIGATEKVLTYIQEKRFLSKA</sequence>
<comment type="function">
    <text evidence="8">Involved in lipopolysaccharide (LPS) biosynthesis. Catalyzes the transfer of 3-deoxy-D-manno-octulosonate (Kdo) residue(s) from CMP-Kdo to lipid IV(A), the tetraacyldisaccharide-1,4'-bisphosphate precursor of lipid A.</text>
</comment>
<evidence type="ECO:0000256" key="7">
    <source>
        <dbReference type="PIRSR" id="PIRSR639901-1"/>
    </source>
</evidence>
<organism evidence="10 11">
    <name type="scientific">Chitinophaga silvatica</name>
    <dbReference type="NCBI Taxonomy" id="2282649"/>
    <lineage>
        <taxon>Bacteria</taxon>
        <taxon>Pseudomonadati</taxon>
        <taxon>Bacteroidota</taxon>
        <taxon>Chitinophagia</taxon>
        <taxon>Chitinophagales</taxon>
        <taxon>Chitinophagaceae</taxon>
        <taxon>Chitinophaga</taxon>
    </lineage>
</organism>
<dbReference type="GO" id="GO:0005886">
    <property type="term" value="C:plasma membrane"/>
    <property type="evidence" value="ECO:0007669"/>
    <property type="project" value="UniProtKB-SubCell"/>
</dbReference>
<evidence type="ECO:0000256" key="3">
    <source>
        <dbReference type="ARBA" id="ARBA00019077"/>
    </source>
</evidence>
<dbReference type="PANTHER" id="PTHR42755:SF1">
    <property type="entry name" value="3-DEOXY-D-MANNO-OCTULOSONIC ACID TRANSFERASE, MITOCHONDRIAL-RELATED"/>
    <property type="match status" value="1"/>
</dbReference>
<comment type="catalytic activity">
    <reaction evidence="6 8">
        <text>lipid IVA (E. coli) + CMP-3-deoxy-beta-D-manno-octulosonate = alpha-Kdo-(2-&gt;6)-lipid IVA (E. coli) + CMP + H(+)</text>
        <dbReference type="Rhea" id="RHEA:28066"/>
        <dbReference type="ChEBI" id="CHEBI:15378"/>
        <dbReference type="ChEBI" id="CHEBI:58603"/>
        <dbReference type="ChEBI" id="CHEBI:60364"/>
        <dbReference type="ChEBI" id="CHEBI:60377"/>
        <dbReference type="ChEBI" id="CHEBI:85987"/>
        <dbReference type="EC" id="2.4.99.12"/>
    </reaction>
</comment>
<reference evidence="10 11" key="1">
    <citation type="submission" date="2018-07" db="EMBL/GenBank/DDBJ databases">
        <title>Chitinophaga K2CV101002-2 sp. nov., isolated from a monsoon evergreen broad-leaved forest soil.</title>
        <authorList>
            <person name="Lv Y."/>
        </authorList>
    </citation>
    <scope>NUCLEOTIDE SEQUENCE [LARGE SCALE GENOMIC DNA]</scope>
    <source>
        <strain evidence="10 11">GDMCC 1.1288</strain>
    </source>
</reference>
<keyword evidence="8" id="KW-0448">Lipopolysaccharide biosynthesis</keyword>
<dbReference type="SUPFAM" id="SSF53756">
    <property type="entry name" value="UDP-Glycosyltransferase/glycogen phosphorylase"/>
    <property type="match status" value="1"/>
</dbReference>
<dbReference type="OrthoDB" id="9789797at2"/>
<evidence type="ECO:0000256" key="2">
    <source>
        <dbReference type="ARBA" id="ARBA00012621"/>
    </source>
</evidence>
<name>A0A3E1Y8U5_9BACT</name>
<dbReference type="AlphaFoldDB" id="A0A3E1Y8U5"/>
<keyword evidence="8" id="KW-1003">Cell membrane</keyword>
<gene>
    <name evidence="10" type="ORF">DVR12_15945</name>
</gene>
<dbReference type="GO" id="GO:0009245">
    <property type="term" value="P:lipid A biosynthetic process"/>
    <property type="evidence" value="ECO:0007669"/>
    <property type="project" value="TreeGrafter"/>
</dbReference>
<feature type="active site" description="Proton acceptor" evidence="7">
    <location>
        <position position="63"/>
    </location>
</feature>
<dbReference type="Gene3D" id="3.40.50.11720">
    <property type="entry name" value="3-Deoxy-D-manno-octulosonic-acid transferase, N-terminal domain"/>
    <property type="match status" value="1"/>
</dbReference>
<evidence type="ECO:0000313" key="11">
    <source>
        <dbReference type="Proteomes" id="UP000260644"/>
    </source>
</evidence>
<dbReference type="InterPro" id="IPR007507">
    <property type="entry name" value="Glycos_transf_N"/>
</dbReference>
<dbReference type="InterPro" id="IPR039901">
    <property type="entry name" value="Kdotransferase"/>
</dbReference>
<dbReference type="InterPro" id="IPR038107">
    <property type="entry name" value="Glycos_transf_N_sf"/>
</dbReference>
<dbReference type="EC" id="2.4.99.12" evidence="2 8"/>
<dbReference type="Gene3D" id="3.40.50.2000">
    <property type="entry name" value="Glycogen Phosphorylase B"/>
    <property type="match status" value="1"/>
</dbReference>
<comment type="caution">
    <text evidence="10">The sequence shown here is derived from an EMBL/GenBank/DDBJ whole genome shotgun (WGS) entry which is preliminary data.</text>
</comment>
<evidence type="ECO:0000259" key="9">
    <source>
        <dbReference type="Pfam" id="PF04413"/>
    </source>
</evidence>
<keyword evidence="11" id="KW-1185">Reference proteome</keyword>
<dbReference type="UniPathway" id="UPA00958"/>
<keyword evidence="8" id="KW-0472">Membrane</keyword>
<dbReference type="Pfam" id="PF04413">
    <property type="entry name" value="Glycos_transf_N"/>
    <property type="match status" value="1"/>
</dbReference>
<accession>A0A3E1Y8U5</accession>
<evidence type="ECO:0000256" key="1">
    <source>
        <dbReference type="ARBA" id="ARBA00004713"/>
    </source>
</evidence>
<evidence type="ECO:0000256" key="4">
    <source>
        <dbReference type="ARBA" id="ARBA00022679"/>
    </source>
</evidence>
<evidence type="ECO:0000256" key="6">
    <source>
        <dbReference type="ARBA" id="ARBA00049183"/>
    </source>
</evidence>
<evidence type="ECO:0000256" key="8">
    <source>
        <dbReference type="RuleBase" id="RU365103"/>
    </source>
</evidence>
<comment type="pathway">
    <text evidence="1 8">Bacterial outer membrane biogenesis; LPS core biosynthesis.</text>
</comment>
<keyword evidence="4 8" id="KW-0808">Transferase</keyword>
<dbReference type="GO" id="GO:0043842">
    <property type="term" value="F:Kdo transferase activity"/>
    <property type="evidence" value="ECO:0007669"/>
    <property type="project" value="UniProtKB-EC"/>
</dbReference>
<dbReference type="Proteomes" id="UP000260644">
    <property type="component" value="Unassembled WGS sequence"/>
</dbReference>
<dbReference type="EMBL" id="QPMM01000008">
    <property type="protein sequence ID" value="RFS21389.1"/>
    <property type="molecule type" value="Genomic_DNA"/>
</dbReference>
<evidence type="ECO:0000313" key="10">
    <source>
        <dbReference type="EMBL" id="RFS21389.1"/>
    </source>
</evidence>
<evidence type="ECO:0000256" key="5">
    <source>
        <dbReference type="ARBA" id="ARBA00031445"/>
    </source>
</evidence>
<comment type="subcellular location">
    <subcellularLocation>
        <location evidence="8">Cell membrane</location>
    </subcellularLocation>
</comment>
<dbReference type="GO" id="GO:0009244">
    <property type="term" value="P:lipopolysaccharide core region biosynthetic process"/>
    <property type="evidence" value="ECO:0007669"/>
    <property type="project" value="UniProtKB-UniRule"/>
</dbReference>
<comment type="similarity">
    <text evidence="8">Belongs to the glycosyltransferase group 1 family.</text>
</comment>
<proteinExistence type="inferred from homology"/>
<dbReference type="PANTHER" id="PTHR42755">
    <property type="entry name" value="3-DEOXY-MANNO-OCTULOSONATE CYTIDYLYLTRANSFERASE"/>
    <property type="match status" value="1"/>
</dbReference>
<feature type="domain" description="3-deoxy-D-manno-octulosonic-acid transferase N-terminal" evidence="9">
    <location>
        <begin position="39"/>
        <end position="209"/>
    </location>
</feature>
<dbReference type="RefSeq" id="WP_116976800.1">
    <property type="nucleotide sequence ID" value="NZ_QPMM01000008.1"/>
</dbReference>
<protein>
    <recommendedName>
        <fullName evidence="3 8">3-deoxy-D-manno-octulosonic acid transferase</fullName>
        <shortName evidence="8">Kdo transferase</shortName>
        <ecNumber evidence="2 8">2.4.99.12</ecNumber>
    </recommendedName>
    <alternativeName>
        <fullName evidence="5 8">Lipid IV(A) 3-deoxy-D-manno-octulosonic acid transferase</fullName>
    </alternativeName>
</protein>